<dbReference type="InterPro" id="IPR018490">
    <property type="entry name" value="cNMP-bd_dom_sf"/>
</dbReference>
<dbReference type="PANTHER" id="PTHR24567">
    <property type="entry name" value="CRP FAMILY TRANSCRIPTIONAL REGULATORY PROTEIN"/>
    <property type="match status" value="1"/>
</dbReference>
<evidence type="ECO:0000256" key="2">
    <source>
        <dbReference type="ARBA" id="ARBA00023125"/>
    </source>
</evidence>
<dbReference type="Gene3D" id="1.10.10.10">
    <property type="entry name" value="Winged helix-like DNA-binding domain superfamily/Winged helix DNA-binding domain"/>
    <property type="match status" value="1"/>
</dbReference>
<dbReference type="RefSeq" id="WP_231062975.1">
    <property type="nucleotide sequence ID" value="NZ_JAJNOR010000006.1"/>
</dbReference>
<dbReference type="PROSITE" id="PS50042">
    <property type="entry name" value="CNMP_BINDING_3"/>
    <property type="match status" value="1"/>
</dbReference>
<comment type="caution">
    <text evidence="6">The sequence shown here is derived from an EMBL/GenBank/DDBJ whole genome shotgun (WGS) entry which is preliminary data.</text>
</comment>
<accession>A0AAP2RJ06</accession>
<dbReference type="SUPFAM" id="SSF46785">
    <property type="entry name" value="Winged helix' DNA-binding domain"/>
    <property type="match status" value="1"/>
</dbReference>
<proteinExistence type="predicted"/>
<dbReference type="InterPro" id="IPR014710">
    <property type="entry name" value="RmlC-like_jellyroll"/>
</dbReference>
<dbReference type="SMART" id="SM00419">
    <property type="entry name" value="HTH_CRP"/>
    <property type="match status" value="1"/>
</dbReference>
<evidence type="ECO:0000256" key="3">
    <source>
        <dbReference type="ARBA" id="ARBA00023163"/>
    </source>
</evidence>
<evidence type="ECO:0000256" key="1">
    <source>
        <dbReference type="ARBA" id="ARBA00023015"/>
    </source>
</evidence>
<protein>
    <submittedName>
        <fullName evidence="6">Crp/Fnr family transcriptional regulator</fullName>
    </submittedName>
</protein>
<dbReference type="InterPro" id="IPR012318">
    <property type="entry name" value="HTH_CRP"/>
</dbReference>
<dbReference type="InterPro" id="IPR036390">
    <property type="entry name" value="WH_DNA-bd_sf"/>
</dbReference>
<dbReference type="Proteomes" id="UP001299265">
    <property type="component" value="Unassembled WGS sequence"/>
</dbReference>
<feature type="domain" description="HTH crp-type" evidence="5">
    <location>
        <begin position="147"/>
        <end position="220"/>
    </location>
</feature>
<keyword evidence="2" id="KW-0238">DNA-binding</keyword>
<dbReference type="CDD" id="cd00038">
    <property type="entry name" value="CAP_ED"/>
    <property type="match status" value="1"/>
</dbReference>
<dbReference type="PANTHER" id="PTHR24567:SF74">
    <property type="entry name" value="HTH-TYPE TRANSCRIPTIONAL REGULATOR ARCR"/>
    <property type="match status" value="1"/>
</dbReference>
<sequence>MIPMKDALKRIPVFQDISPSTYADLAGCGVMRQYRRGTQLFLDKEPVSSVFFLAEGKASLYKLNHLYEKKVIFLCGPGQSLNEVVLQDPSASINCEILEDSLVLCYPRRTFLGLMERDAKLSIAVMSSMAIKIRRLYHQLKNTVGSVRGDKRLAAKLWKLSQDYGIPLDDGILIDFDLSITYLAELLGSKRETVSRLVKQLSEAGLVEYRKNQFFIPDREKLMEYFKEP</sequence>
<dbReference type="PROSITE" id="PS51063">
    <property type="entry name" value="HTH_CRP_2"/>
    <property type="match status" value="1"/>
</dbReference>
<dbReference type="SMART" id="SM00100">
    <property type="entry name" value="cNMP"/>
    <property type="match status" value="1"/>
</dbReference>
<keyword evidence="7" id="KW-1185">Reference proteome</keyword>
<dbReference type="AlphaFoldDB" id="A0AAP2RJ06"/>
<feature type="domain" description="Cyclic nucleotide-binding" evidence="4">
    <location>
        <begin position="13"/>
        <end position="86"/>
    </location>
</feature>
<dbReference type="EMBL" id="JAJNOR010000006">
    <property type="protein sequence ID" value="MCD2493109.1"/>
    <property type="molecule type" value="Genomic_DNA"/>
</dbReference>
<evidence type="ECO:0000259" key="4">
    <source>
        <dbReference type="PROSITE" id="PS50042"/>
    </source>
</evidence>
<evidence type="ECO:0000313" key="6">
    <source>
        <dbReference type="EMBL" id="MCD2493109.1"/>
    </source>
</evidence>
<dbReference type="Pfam" id="PF13545">
    <property type="entry name" value="HTH_Crp_2"/>
    <property type="match status" value="1"/>
</dbReference>
<dbReference type="GO" id="GO:0003700">
    <property type="term" value="F:DNA-binding transcription factor activity"/>
    <property type="evidence" value="ECO:0007669"/>
    <property type="project" value="TreeGrafter"/>
</dbReference>
<dbReference type="SUPFAM" id="SSF51206">
    <property type="entry name" value="cAMP-binding domain-like"/>
    <property type="match status" value="1"/>
</dbReference>
<organism evidence="6 7">
    <name type="scientific">Lientehia hominis</name>
    <dbReference type="NCBI Taxonomy" id="2897778"/>
    <lineage>
        <taxon>Bacteria</taxon>
        <taxon>Bacillati</taxon>
        <taxon>Bacillota</taxon>
        <taxon>Clostridia</taxon>
        <taxon>Lachnospirales</taxon>
        <taxon>Lachnospiraceae</taxon>
        <taxon>Lientehia</taxon>
    </lineage>
</organism>
<dbReference type="InterPro" id="IPR000595">
    <property type="entry name" value="cNMP-bd_dom"/>
</dbReference>
<name>A0AAP2RJ06_9FIRM</name>
<evidence type="ECO:0000259" key="5">
    <source>
        <dbReference type="PROSITE" id="PS51063"/>
    </source>
</evidence>
<dbReference type="GO" id="GO:0003677">
    <property type="term" value="F:DNA binding"/>
    <property type="evidence" value="ECO:0007669"/>
    <property type="project" value="UniProtKB-KW"/>
</dbReference>
<keyword evidence="1" id="KW-0805">Transcription regulation</keyword>
<dbReference type="Gene3D" id="2.60.120.10">
    <property type="entry name" value="Jelly Rolls"/>
    <property type="match status" value="1"/>
</dbReference>
<dbReference type="InterPro" id="IPR050397">
    <property type="entry name" value="Env_Response_Regulators"/>
</dbReference>
<reference evidence="6 7" key="1">
    <citation type="submission" date="2021-11" db="EMBL/GenBank/DDBJ databases">
        <title>Lacrimispora sp. nov. NSJ-141 isolated from human feces.</title>
        <authorList>
            <person name="Abdugheni R."/>
        </authorList>
    </citation>
    <scope>NUCLEOTIDE SEQUENCE [LARGE SCALE GENOMIC DNA]</scope>
    <source>
        <strain evidence="6 7">NSJ-141</strain>
    </source>
</reference>
<dbReference type="Pfam" id="PF00027">
    <property type="entry name" value="cNMP_binding"/>
    <property type="match status" value="1"/>
</dbReference>
<dbReference type="GO" id="GO:0005829">
    <property type="term" value="C:cytosol"/>
    <property type="evidence" value="ECO:0007669"/>
    <property type="project" value="TreeGrafter"/>
</dbReference>
<evidence type="ECO:0000313" key="7">
    <source>
        <dbReference type="Proteomes" id="UP001299265"/>
    </source>
</evidence>
<gene>
    <name evidence="6" type="ORF">LQE92_10815</name>
</gene>
<dbReference type="InterPro" id="IPR036388">
    <property type="entry name" value="WH-like_DNA-bd_sf"/>
</dbReference>
<keyword evidence="3" id="KW-0804">Transcription</keyword>